<reference evidence="3" key="1">
    <citation type="submission" date="2019-06" db="EMBL/GenBank/DDBJ databases">
        <title>Draft genome sequence of the griseofulvin-producing fungus Xylaria cubensis strain G536.</title>
        <authorList>
            <person name="Mead M.E."/>
            <person name="Raja H.A."/>
            <person name="Steenwyk J.L."/>
            <person name="Knowles S.L."/>
            <person name="Oberlies N.H."/>
            <person name="Rokas A."/>
        </authorList>
    </citation>
    <scope>NUCLEOTIDE SEQUENCE [LARGE SCALE GENOMIC DNA]</scope>
    <source>
        <strain evidence="3">G536</strain>
    </source>
</reference>
<dbReference type="PIRSF" id="PIRSF036762">
    <property type="entry name" value="GAA1"/>
    <property type="match status" value="1"/>
</dbReference>
<dbReference type="InterPro" id="IPR007246">
    <property type="entry name" value="Gaa1"/>
</dbReference>
<protein>
    <recommendedName>
        <fullName evidence="4">GPI transamidase component GAA1</fullName>
    </recommendedName>
</protein>
<dbReference type="Proteomes" id="UP000319160">
    <property type="component" value="Unassembled WGS sequence"/>
</dbReference>
<dbReference type="AlphaFoldDB" id="A0A553I6S3"/>
<feature type="transmembrane region" description="Helical" evidence="1">
    <location>
        <begin position="499"/>
        <end position="522"/>
    </location>
</feature>
<dbReference type="PANTHER" id="PTHR13304:SF0">
    <property type="entry name" value="GLYCOSYLPHOSPHATIDYLINOSITOL ANCHOR ATTACHMENT 1 PROTEIN"/>
    <property type="match status" value="1"/>
</dbReference>
<accession>A0A553I6S3</accession>
<feature type="transmembrane region" description="Helical" evidence="1">
    <location>
        <begin position="23"/>
        <end position="41"/>
    </location>
</feature>
<gene>
    <name evidence="2" type="ORF">FHL15_003042</name>
</gene>
<keyword evidence="1" id="KW-0472">Membrane</keyword>
<keyword evidence="1" id="KW-0812">Transmembrane</keyword>
<dbReference type="SUPFAM" id="SSF53187">
    <property type="entry name" value="Zn-dependent exopeptidases"/>
    <property type="match status" value="1"/>
</dbReference>
<comment type="caution">
    <text evidence="2">The sequence shown here is derived from an EMBL/GenBank/DDBJ whole genome shotgun (WGS) entry which is preliminary data.</text>
</comment>
<dbReference type="PANTHER" id="PTHR13304">
    <property type="entry name" value="GLYCOSYLPHOSPHATIDYLINOSITOL ANCHOR ATTACHMENT 1 PROTEIN"/>
    <property type="match status" value="1"/>
</dbReference>
<dbReference type="FunFam" id="3.40.630.10:FF:000121">
    <property type="entry name" value="GPI transamidase component (GAA1), putative"/>
    <property type="match status" value="1"/>
</dbReference>
<feature type="transmembrane region" description="Helical" evidence="1">
    <location>
        <begin position="429"/>
        <end position="450"/>
    </location>
</feature>
<dbReference type="GO" id="GO:0042765">
    <property type="term" value="C:GPI-anchor transamidase complex"/>
    <property type="evidence" value="ECO:0007669"/>
    <property type="project" value="InterPro"/>
</dbReference>
<evidence type="ECO:0008006" key="4">
    <source>
        <dbReference type="Google" id="ProtNLM"/>
    </source>
</evidence>
<feature type="transmembrane region" description="Helical" evidence="1">
    <location>
        <begin position="362"/>
        <end position="385"/>
    </location>
</feature>
<sequence length="676" mass="74857">MPRLLATLATLRGDPRLLKLPPYLSLSCIVVGVVWLLLLPLDEFSRRTYISENALLPGQVNTYFGGSDRNVFQAYRHEIDALAEKTNYEINDELENILRGIGLKVGRQNYTYHSAGHTYAGENAYAILHAPRGDATEAIVLVTAWKNVKNEFNRNGVALGLALARYFKRWSLWSKDIILVVTPDSRAGIQAWVDAYHDTHDSSRVASLPIKSGLLQGAVAIDYPHREGGFDGVHVVYDGVNGQLPNLDLINSVSYIANGQMGLHSFIQERFQHSDKYDDRLRTMLRGMMNQGLGHAVGAHSSFIPYHVDAVTLQPVGNGWHDEMGFGRLVESAFRSLNNLLEHLHQSFFFYLLMHKDRFVSIGTYLPSAMLIAVNFTIMAILMWVKSGSGEGASQPTVSTIVTGKGTVEEKKEVVTATPSTPTTPERDIYLPLGIVIACHFLGALPLFIFNHTPSHLLAPIFLVFSIFNITLPPFISSLANLTPANGLTLQHFYVLKCFSLLLLGMFLSSLATLNFSLAFLVGLVSSPLSFTSPWPSNTTVRYAYAALLNILSPPAVILAGVAAYAHYGASGTTLLGALEHVLREAAFGWDVWGLYIPVVVCLGRYGLEVWLPDLTYFGLGLDEESLGQTLYLTFYDLDAEEEDQIYHSPPDSRGKLVLQMLDVLMLHPRFPIVWN</sequence>
<organism evidence="2 3">
    <name type="scientific">Xylaria flabelliformis</name>
    <dbReference type="NCBI Taxonomy" id="2512241"/>
    <lineage>
        <taxon>Eukaryota</taxon>
        <taxon>Fungi</taxon>
        <taxon>Dikarya</taxon>
        <taxon>Ascomycota</taxon>
        <taxon>Pezizomycotina</taxon>
        <taxon>Sordariomycetes</taxon>
        <taxon>Xylariomycetidae</taxon>
        <taxon>Xylariales</taxon>
        <taxon>Xylariaceae</taxon>
        <taxon>Xylaria</taxon>
    </lineage>
</organism>
<name>A0A553I6S3_9PEZI</name>
<dbReference type="Pfam" id="PF04114">
    <property type="entry name" value="Gaa1"/>
    <property type="match status" value="1"/>
</dbReference>
<dbReference type="STRING" id="2512241.A0A553I6S3"/>
<evidence type="ECO:0000256" key="1">
    <source>
        <dbReference type="SAM" id="Phobius"/>
    </source>
</evidence>
<evidence type="ECO:0000313" key="3">
    <source>
        <dbReference type="Proteomes" id="UP000319160"/>
    </source>
</evidence>
<feature type="transmembrane region" description="Helical" evidence="1">
    <location>
        <begin position="588"/>
        <end position="608"/>
    </location>
</feature>
<dbReference type="GO" id="GO:0016255">
    <property type="term" value="P:attachment of GPI anchor to protein"/>
    <property type="evidence" value="ECO:0007669"/>
    <property type="project" value="TreeGrafter"/>
</dbReference>
<feature type="transmembrane region" description="Helical" evidence="1">
    <location>
        <begin position="543"/>
        <end position="568"/>
    </location>
</feature>
<evidence type="ECO:0000313" key="2">
    <source>
        <dbReference type="EMBL" id="TRX95900.1"/>
    </source>
</evidence>
<dbReference type="EMBL" id="VFLP01000013">
    <property type="protein sequence ID" value="TRX95900.1"/>
    <property type="molecule type" value="Genomic_DNA"/>
</dbReference>
<keyword evidence="3" id="KW-1185">Reference proteome</keyword>
<keyword evidence="1" id="KW-1133">Transmembrane helix</keyword>
<dbReference type="OrthoDB" id="445301at2759"/>
<proteinExistence type="predicted"/>
<feature type="transmembrane region" description="Helical" evidence="1">
    <location>
        <begin position="457"/>
        <end position="479"/>
    </location>
</feature>